<evidence type="ECO:0000256" key="1">
    <source>
        <dbReference type="SAM" id="MobiDB-lite"/>
    </source>
</evidence>
<dbReference type="Proteomes" id="UP001516023">
    <property type="component" value="Unassembled WGS sequence"/>
</dbReference>
<dbReference type="AlphaFoldDB" id="A0ABD3QXQ9"/>
<name>A0ABD3QXQ9_9STRA</name>
<organism evidence="2 3">
    <name type="scientific">Cyclotella cryptica</name>
    <dbReference type="NCBI Taxonomy" id="29204"/>
    <lineage>
        <taxon>Eukaryota</taxon>
        <taxon>Sar</taxon>
        <taxon>Stramenopiles</taxon>
        <taxon>Ochrophyta</taxon>
        <taxon>Bacillariophyta</taxon>
        <taxon>Coscinodiscophyceae</taxon>
        <taxon>Thalassiosirophycidae</taxon>
        <taxon>Stephanodiscales</taxon>
        <taxon>Stephanodiscaceae</taxon>
        <taxon>Cyclotella</taxon>
    </lineage>
</organism>
<evidence type="ECO:0000313" key="2">
    <source>
        <dbReference type="EMBL" id="KAL3805067.1"/>
    </source>
</evidence>
<proteinExistence type="predicted"/>
<feature type="compositionally biased region" description="Basic and acidic residues" evidence="1">
    <location>
        <begin position="12"/>
        <end position="22"/>
    </location>
</feature>
<gene>
    <name evidence="2" type="ORF">HJC23_003295</name>
</gene>
<comment type="caution">
    <text evidence="2">The sequence shown here is derived from an EMBL/GenBank/DDBJ whole genome shotgun (WGS) entry which is preliminary data.</text>
</comment>
<evidence type="ECO:0000313" key="3">
    <source>
        <dbReference type="Proteomes" id="UP001516023"/>
    </source>
</evidence>
<feature type="region of interest" description="Disordered" evidence="1">
    <location>
        <begin position="1"/>
        <end position="33"/>
    </location>
</feature>
<dbReference type="EMBL" id="JABMIG020000004">
    <property type="protein sequence ID" value="KAL3805067.1"/>
    <property type="molecule type" value="Genomic_DNA"/>
</dbReference>
<sequence length="101" mass="11566">MSRHRAQFPSTEKTHQSHERSNKGTNDFVRRSPRRGLCAMAIRMGTEPRSNEWEEGRGWDRYSQPVVYYITGDEAVGGIAAYHLSRPGRVLSCRDSVHSVF</sequence>
<keyword evidence="3" id="KW-1185">Reference proteome</keyword>
<reference evidence="2 3" key="1">
    <citation type="journal article" date="2020" name="G3 (Bethesda)">
        <title>Improved Reference Genome for Cyclotella cryptica CCMP332, a Model for Cell Wall Morphogenesis, Salinity Adaptation, and Lipid Production in Diatoms (Bacillariophyta).</title>
        <authorList>
            <person name="Roberts W.R."/>
            <person name="Downey K.M."/>
            <person name="Ruck E.C."/>
            <person name="Traller J.C."/>
            <person name="Alverson A.J."/>
        </authorList>
    </citation>
    <scope>NUCLEOTIDE SEQUENCE [LARGE SCALE GENOMIC DNA]</scope>
    <source>
        <strain evidence="2 3">CCMP332</strain>
    </source>
</reference>
<protein>
    <submittedName>
        <fullName evidence="2">Uncharacterized protein</fullName>
    </submittedName>
</protein>
<accession>A0ABD3QXQ9</accession>